<organism evidence="5 6">
    <name type="scientific">SAR86 cluster bacterium</name>
    <dbReference type="NCBI Taxonomy" id="2030880"/>
    <lineage>
        <taxon>Bacteria</taxon>
        <taxon>Pseudomonadati</taxon>
        <taxon>Pseudomonadota</taxon>
        <taxon>Gammaproteobacteria</taxon>
        <taxon>SAR86 cluster</taxon>
    </lineage>
</organism>
<dbReference type="SUPFAM" id="SSF53067">
    <property type="entry name" value="Actin-like ATPase domain"/>
    <property type="match status" value="2"/>
</dbReference>
<evidence type="ECO:0000259" key="4">
    <source>
        <dbReference type="Pfam" id="PF00814"/>
    </source>
</evidence>
<comment type="similarity">
    <text evidence="1">Belongs to the KAE1 / TsaD family. TsaB subfamily.</text>
</comment>
<dbReference type="InterPro" id="IPR000905">
    <property type="entry name" value="Gcp-like_dom"/>
</dbReference>
<evidence type="ECO:0000256" key="1">
    <source>
        <dbReference type="ARBA" id="ARBA00010493"/>
    </source>
</evidence>
<protein>
    <recommendedName>
        <fullName evidence="2">tRNA threonylcarbamoyladenosine biosynthesis protein TsaB</fullName>
    </recommendedName>
    <alternativeName>
        <fullName evidence="3">t(6)A37 threonylcarbamoyladenosine biosynthesis protein TsaB</fullName>
    </alternativeName>
</protein>
<reference evidence="5" key="1">
    <citation type="submission" date="2020-05" db="EMBL/GenBank/DDBJ databases">
        <title>Sulfur intermediates as new biogeochemical hubs in an aquatic model microbial ecosystem.</title>
        <authorList>
            <person name="Vigneron A."/>
        </authorList>
    </citation>
    <scope>NUCLEOTIDE SEQUENCE</scope>
    <source>
        <strain evidence="5">Bin.250</strain>
    </source>
</reference>
<dbReference type="InterPro" id="IPR022496">
    <property type="entry name" value="T6A_TsaB"/>
</dbReference>
<evidence type="ECO:0000256" key="2">
    <source>
        <dbReference type="ARBA" id="ARBA00019012"/>
    </source>
</evidence>
<accession>A0A972VWY4</accession>
<sequence>SGVDLRALDLIVYGKGPGSFTGLRIALGVVQGLAYGVGVPVVGISTLACCAQGRYRLFGDEQIVVAQTARLTEVFFGAYVVKQGLVEPIVADGLFEAAEVPLLPAGRWVGIGGAWQFRETMEVALGGKMVDTQLEVFPYAHDLLDLGVQGYASGDAINPMLATPEYLREQVANKPGAGS</sequence>
<gene>
    <name evidence="5" type="primary">tsaB</name>
    <name evidence="5" type="ORF">HQ497_00900</name>
</gene>
<feature type="non-terminal residue" evidence="5">
    <location>
        <position position="1"/>
    </location>
</feature>
<dbReference type="GO" id="GO:0002949">
    <property type="term" value="P:tRNA threonylcarbamoyladenosine modification"/>
    <property type="evidence" value="ECO:0007669"/>
    <property type="project" value="InterPro"/>
</dbReference>
<dbReference type="EMBL" id="JABMOJ010000037">
    <property type="protein sequence ID" value="NQV63895.1"/>
    <property type="molecule type" value="Genomic_DNA"/>
</dbReference>
<dbReference type="Proteomes" id="UP000754644">
    <property type="component" value="Unassembled WGS sequence"/>
</dbReference>
<feature type="domain" description="Gcp-like" evidence="4">
    <location>
        <begin position="2"/>
        <end position="100"/>
    </location>
</feature>
<evidence type="ECO:0000313" key="5">
    <source>
        <dbReference type="EMBL" id="NQV63895.1"/>
    </source>
</evidence>
<dbReference type="Pfam" id="PF00814">
    <property type="entry name" value="TsaD"/>
    <property type="match status" value="1"/>
</dbReference>
<evidence type="ECO:0000313" key="6">
    <source>
        <dbReference type="Proteomes" id="UP000754644"/>
    </source>
</evidence>
<dbReference type="AlphaFoldDB" id="A0A972VWY4"/>
<comment type="caution">
    <text evidence="5">The sequence shown here is derived from an EMBL/GenBank/DDBJ whole genome shotgun (WGS) entry which is preliminary data.</text>
</comment>
<name>A0A972VWY4_9GAMM</name>
<dbReference type="InterPro" id="IPR043129">
    <property type="entry name" value="ATPase_NBD"/>
</dbReference>
<evidence type="ECO:0000256" key="3">
    <source>
        <dbReference type="ARBA" id="ARBA00032446"/>
    </source>
</evidence>
<dbReference type="NCBIfam" id="TIGR03725">
    <property type="entry name" value="T6A_YeaZ"/>
    <property type="match status" value="1"/>
</dbReference>
<dbReference type="Gene3D" id="3.30.420.40">
    <property type="match status" value="2"/>
</dbReference>
<proteinExistence type="inferred from homology"/>